<feature type="compositionally biased region" description="Polar residues" evidence="12">
    <location>
        <begin position="217"/>
        <end position="233"/>
    </location>
</feature>
<dbReference type="InterPro" id="IPR037066">
    <property type="entry name" value="Plug_dom_sf"/>
</dbReference>
<accession>A0A0H3CBJ1</accession>
<keyword evidence="6" id="KW-0408">Iron</keyword>
<feature type="domain" description="Secretin/TonB short N-terminal" evidence="14">
    <location>
        <begin position="76"/>
        <end position="127"/>
    </location>
</feature>
<organism evidence="15 16">
    <name type="scientific">Caulobacter vibrioides (strain NA1000 / CB15N)</name>
    <name type="common">Caulobacter crescentus</name>
    <dbReference type="NCBI Taxonomy" id="565050"/>
    <lineage>
        <taxon>Bacteria</taxon>
        <taxon>Pseudomonadati</taxon>
        <taxon>Pseudomonadota</taxon>
        <taxon>Alphaproteobacteria</taxon>
        <taxon>Caulobacterales</taxon>
        <taxon>Caulobacteraceae</taxon>
        <taxon>Caulobacter</taxon>
    </lineage>
</organism>
<evidence type="ECO:0000256" key="1">
    <source>
        <dbReference type="ARBA" id="ARBA00004571"/>
    </source>
</evidence>
<dbReference type="SUPFAM" id="SSF56935">
    <property type="entry name" value="Porins"/>
    <property type="match status" value="1"/>
</dbReference>
<dbReference type="Pfam" id="PF07715">
    <property type="entry name" value="Plug"/>
    <property type="match status" value="1"/>
</dbReference>
<dbReference type="Pfam" id="PF00593">
    <property type="entry name" value="TonB_dep_Rec_b-barrel"/>
    <property type="match status" value="1"/>
</dbReference>
<dbReference type="AlphaFoldDB" id="A0A0H3CBJ1"/>
<comment type="subcellular location">
    <subcellularLocation>
        <location evidence="1 10">Cell outer membrane</location>
        <topology evidence="1 10">Multi-pass membrane protein</topology>
    </subcellularLocation>
</comment>
<dbReference type="GeneID" id="7331116"/>
<sequence>MRAYRQSLLALSCLTLATGWVNPALAATDTAALEARQADTPIGPKINPAVDPLVEVRLAEGPLGAALFALGRQTGAQILFTSEMVAGRSGPAVIGRMNTAQALDRLLAGLDLDVQRMSGKVFVLKARAQLISTTGALRARDTEGDALRASMLLQVTPEDPTLLSEIVVGSHIRGAKDSASPVIILDRESLSRAGRTSVADALSALPQAFGGLGAEDASSTGADPTGTNSNKATGVNLRGLGTDATLVLVNGRRLAGTGLRGDFADVSSIPMAAVERIEVLLDGASALYGSDAVGGVVNIVLRERFEGVETRAMVGATTQGGASQWSFGQTVGKAWNGGNLVISYEHSARDRLRGRDRDYTGQADLRVLGGTDRRRFYGMPGTILRANPSGVLAPAFAIPTGQSGVGLTPESFQAGTINLENQLGAYDVLPRQRRDSVYVALTQEVSSAVSLSADLRATRRRFTNRSVASSPTLTVNRNNPYFVSPTGQASERIAYSFLNELGGQRVNGLAETLGLSFGGQARLPGAWRLDAYGAYGLEQGRSRTDNLVNTSYLSEALGTTANNAATAFNTATDGFFNPFIGQGSNPSAILDFIRGGYLTRKTRGETASVNLKLDGELFTLPAGAVGLAIGGQVRREALKTSGVSLTSGFSPTPVARRDVQRRIGAVFAELRAPIFGGDFVRPGLQRLELSAAVRREDYGDIASTDPKVGLIWSPASGLTLKASYGASFRAPALIELNEPQIYAPTTLTRNGKDTIVMILYGGNQDLRPETATSKTLTVALAPARWPRFKASVTGFDTRFSDRIGQPGLDHLSKVLTAPEFAPFVSLVSPGSNAADLARIQALIDDPRSLAQGIFPAQSYAAIIDGRWVNTGQLRVRGLDVSARYTARIGDDPLTFSADLTWLADYQRKITPQAKAVQQAGVAGQPADLRLRAAASWTHGDLTTTAALNHVGDLRTEIGGRIRPWTTADLNLAYGFKAGPMAGLTLALNVQNLLDDDPSFYDSPLAVGYDPANADPLGRSVILQLTKTW</sequence>
<evidence type="ECO:0000256" key="4">
    <source>
        <dbReference type="ARBA" id="ARBA00022496"/>
    </source>
</evidence>
<dbReference type="PROSITE" id="PS52016">
    <property type="entry name" value="TONB_DEPENDENT_REC_3"/>
    <property type="match status" value="1"/>
</dbReference>
<evidence type="ECO:0000256" key="10">
    <source>
        <dbReference type="PROSITE-ProRule" id="PRU01360"/>
    </source>
</evidence>
<dbReference type="InterPro" id="IPR011662">
    <property type="entry name" value="Secretin/TonB_short_N"/>
</dbReference>
<dbReference type="PANTHER" id="PTHR47234:SF1">
    <property type="entry name" value="TONB-DEPENDENT RECEPTOR"/>
    <property type="match status" value="1"/>
</dbReference>
<keyword evidence="2 10" id="KW-0813">Transport</keyword>
<feature type="region of interest" description="Disordered" evidence="12">
    <location>
        <begin position="214"/>
        <end position="233"/>
    </location>
</feature>
<keyword evidence="8 10" id="KW-0472">Membrane</keyword>
<dbReference type="EMBL" id="CP001340">
    <property type="protein sequence ID" value="ACL96257.1"/>
    <property type="molecule type" value="Genomic_DNA"/>
</dbReference>
<evidence type="ECO:0000259" key="14">
    <source>
        <dbReference type="SMART" id="SM00965"/>
    </source>
</evidence>
<dbReference type="RefSeq" id="YP_002518165.1">
    <property type="nucleotide sequence ID" value="NC_011916.1"/>
</dbReference>
<evidence type="ECO:0000256" key="7">
    <source>
        <dbReference type="ARBA" id="ARBA00023077"/>
    </source>
</evidence>
<reference evidence="15 16" key="1">
    <citation type="journal article" date="2010" name="J. Bacteriol.">
        <title>The genetic basis of laboratory adaptation in Caulobacter crescentus.</title>
        <authorList>
            <person name="Marks M.E."/>
            <person name="Castro-Rojas C.M."/>
            <person name="Teiling C."/>
            <person name="Du L."/>
            <person name="Kapatral V."/>
            <person name="Walunas T.L."/>
            <person name="Crosson S."/>
        </authorList>
    </citation>
    <scope>NUCLEOTIDE SEQUENCE [LARGE SCALE GENOMIC DNA]</scope>
    <source>
        <strain evidence="16">NA1000 / CB15N</strain>
    </source>
</reference>
<dbReference type="PATRIC" id="fig|565050.3.peg.2732"/>
<dbReference type="Gene3D" id="2.170.130.10">
    <property type="entry name" value="TonB-dependent receptor, plug domain"/>
    <property type="match status" value="1"/>
</dbReference>
<dbReference type="SMART" id="SM00965">
    <property type="entry name" value="STN"/>
    <property type="match status" value="1"/>
</dbReference>
<dbReference type="PhylomeDB" id="A0A0H3CBJ1"/>
<keyword evidence="13" id="KW-0732">Signal</keyword>
<dbReference type="Gene3D" id="2.40.170.20">
    <property type="entry name" value="TonB-dependent receptor, beta-barrel domain"/>
    <property type="match status" value="1"/>
</dbReference>
<protein>
    <submittedName>
        <fullName evidence="15">TonB-dependent outer membrane receptor</fullName>
    </submittedName>
</protein>
<keyword evidence="3 10" id="KW-1134">Transmembrane beta strand</keyword>
<dbReference type="GO" id="GO:0009279">
    <property type="term" value="C:cell outer membrane"/>
    <property type="evidence" value="ECO:0007669"/>
    <property type="project" value="UniProtKB-SubCell"/>
</dbReference>
<keyword evidence="15" id="KW-0675">Receptor</keyword>
<evidence type="ECO:0000256" key="12">
    <source>
        <dbReference type="SAM" id="MobiDB-lite"/>
    </source>
</evidence>
<dbReference type="HOGENOM" id="CLU_010745_0_1_5"/>
<dbReference type="Proteomes" id="UP000001364">
    <property type="component" value="Chromosome"/>
</dbReference>
<keyword evidence="16" id="KW-1185">Reference proteome</keyword>
<evidence type="ECO:0000256" key="6">
    <source>
        <dbReference type="ARBA" id="ARBA00023004"/>
    </source>
</evidence>
<evidence type="ECO:0000256" key="8">
    <source>
        <dbReference type="ARBA" id="ARBA00023136"/>
    </source>
</evidence>
<keyword evidence="9 10" id="KW-0998">Cell outer membrane</keyword>
<evidence type="ECO:0000313" key="16">
    <source>
        <dbReference type="Proteomes" id="UP000001364"/>
    </source>
</evidence>
<proteinExistence type="inferred from homology"/>
<name>A0A0H3CBJ1_CAUVN</name>
<evidence type="ECO:0000256" key="2">
    <source>
        <dbReference type="ARBA" id="ARBA00022448"/>
    </source>
</evidence>
<evidence type="ECO:0000313" key="15">
    <source>
        <dbReference type="EMBL" id="ACL96257.1"/>
    </source>
</evidence>
<evidence type="ECO:0000256" key="5">
    <source>
        <dbReference type="ARBA" id="ARBA00022692"/>
    </source>
</evidence>
<dbReference type="InterPro" id="IPR012910">
    <property type="entry name" value="Plug_dom"/>
</dbReference>
<keyword evidence="4" id="KW-0406">Ion transport</keyword>
<dbReference type="PANTHER" id="PTHR47234">
    <property type="match status" value="1"/>
</dbReference>
<keyword evidence="5 10" id="KW-0812">Transmembrane</keyword>
<dbReference type="KEGG" id="ccs:CCNA_02792"/>
<evidence type="ECO:0000256" key="13">
    <source>
        <dbReference type="SAM" id="SignalP"/>
    </source>
</evidence>
<dbReference type="RefSeq" id="WP_010920555.1">
    <property type="nucleotide sequence ID" value="NC_011916.1"/>
</dbReference>
<dbReference type="InterPro" id="IPR000531">
    <property type="entry name" value="Beta-barrel_TonB"/>
</dbReference>
<evidence type="ECO:0000256" key="3">
    <source>
        <dbReference type="ARBA" id="ARBA00022452"/>
    </source>
</evidence>
<feature type="signal peptide" evidence="13">
    <location>
        <begin position="1"/>
        <end position="26"/>
    </location>
</feature>
<keyword evidence="7 11" id="KW-0798">TonB box</keyword>
<dbReference type="InterPro" id="IPR036942">
    <property type="entry name" value="Beta-barrel_TonB_sf"/>
</dbReference>
<feature type="chain" id="PRO_5002606160" evidence="13">
    <location>
        <begin position="27"/>
        <end position="1028"/>
    </location>
</feature>
<dbReference type="InterPro" id="IPR039426">
    <property type="entry name" value="TonB-dep_rcpt-like"/>
</dbReference>
<evidence type="ECO:0000256" key="9">
    <source>
        <dbReference type="ARBA" id="ARBA00023237"/>
    </source>
</evidence>
<dbReference type="GO" id="GO:0006826">
    <property type="term" value="P:iron ion transport"/>
    <property type="evidence" value="ECO:0007669"/>
    <property type="project" value="UniProtKB-KW"/>
</dbReference>
<gene>
    <name evidence="15" type="ordered locus">CCNA_02792</name>
</gene>
<keyword evidence="4" id="KW-0410">Iron transport</keyword>
<dbReference type="OrthoDB" id="7051241at2"/>
<dbReference type="Gene3D" id="3.55.50.30">
    <property type="match status" value="1"/>
</dbReference>
<comment type="similarity">
    <text evidence="10 11">Belongs to the TonB-dependent receptor family.</text>
</comment>
<evidence type="ECO:0000256" key="11">
    <source>
        <dbReference type="RuleBase" id="RU003357"/>
    </source>
</evidence>